<protein>
    <submittedName>
        <fullName evidence="2">Uncharacterized protein</fullName>
    </submittedName>
</protein>
<evidence type="ECO:0000313" key="2">
    <source>
        <dbReference type="EMBL" id="MBC8528570.1"/>
    </source>
</evidence>
<sequence length="178" mass="20236">MKRRKLTVLALVLSLIFFFGTLGNLVIMNTSIPSEANTTELSATVTGIGIKGEGDHKYCVIYSQEYGDKLSTYELRGISDISDFTSLQRGQTIFFRVEKIWLKQIIEREGWPFIHVIAIRTEEDEIVSLDDYNKQRIEGRVAPTIAGSVVVSIFLLLSIHCALLLKGINIFRRLKKRR</sequence>
<dbReference type="Proteomes" id="UP000654279">
    <property type="component" value="Unassembled WGS sequence"/>
</dbReference>
<dbReference type="AlphaFoldDB" id="A0A926D1F9"/>
<dbReference type="EMBL" id="JACRSO010000001">
    <property type="protein sequence ID" value="MBC8528570.1"/>
    <property type="molecule type" value="Genomic_DNA"/>
</dbReference>
<comment type="caution">
    <text evidence="2">The sequence shown here is derived from an EMBL/GenBank/DDBJ whole genome shotgun (WGS) entry which is preliminary data.</text>
</comment>
<feature type="transmembrane region" description="Helical" evidence="1">
    <location>
        <begin position="145"/>
        <end position="168"/>
    </location>
</feature>
<organism evidence="2 3">
    <name type="scientific">Luoshenia tenuis</name>
    <dbReference type="NCBI Taxonomy" id="2763654"/>
    <lineage>
        <taxon>Bacteria</taxon>
        <taxon>Bacillati</taxon>
        <taxon>Bacillota</taxon>
        <taxon>Clostridia</taxon>
        <taxon>Christensenellales</taxon>
        <taxon>Christensenellaceae</taxon>
        <taxon>Luoshenia</taxon>
    </lineage>
</organism>
<keyword evidence="3" id="KW-1185">Reference proteome</keyword>
<reference evidence="2" key="1">
    <citation type="submission" date="2020-08" db="EMBL/GenBank/DDBJ databases">
        <title>Genome public.</title>
        <authorList>
            <person name="Liu C."/>
            <person name="Sun Q."/>
        </authorList>
    </citation>
    <scope>NUCLEOTIDE SEQUENCE</scope>
    <source>
        <strain evidence="2">NSJ-44</strain>
    </source>
</reference>
<evidence type="ECO:0000313" key="3">
    <source>
        <dbReference type="Proteomes" id="UP000654279"/>
    </source>
</evidence>
<keyword evidence="1" id="KW-1133">Transmembrane helix</keyword>
<keyword evidence="1" id="KW-0812">Transmembrane</keyword>
<evidence type="ECO:0000256" key="1">
    <source>
        <dbReference type="SAM" id="Phobius"/>
    </source>
</evidence>
<proteinExistence type="predicted"/>
<accession>A0A926D1F9</accession>
<keyword evidence="1" id="KW-0472">Membrane</keyword>
<name>A0A926D1F9_9FIRM</name>
<gene>
    <name evidence="2" type="ORF">H8699_03845</name>
</gene>
<dbReference type="RefSeq" id="WP_249284558.1">
    <property type="nucleotide sequence ID" value="NZ_JACRSO010000001.1"/>
</dbReference>